<comment type="caution">
    <text evidence="1">The sequence shown here is derived from an EMBL/GenBank/DDBJ whole genome shotgun (WGS) entry which is preliminary data.</text>
</comment>
<evidence type="ECO:0000313" key="1">
    <source>
        <dbReference type="EMBL" id="NEU69989.1"/>
    </source>
</evidence>
<dbReference type="Gene3D" id="1.10.10.60">
    <property type="entry name" value="Homeodomain-like"/>
    <property type="match status" value="1"/>
</dbReference>
<evidence type="ECO:0000313" key="2">
    <source>
        <dbReference type="Proteomes" id="UP000477386"/>
    </source>
</evidence>
<dbReference type="RefSeq" id="WP_164043063.1">
    <property type="nucleotide sequence ID" value="NZ_JAAGNZ010000003.1"/>
</dbReference>
<dbReference type="Pfam" id="PF01527">
    <property type="entry name" value="HTH_Tnp_1"/>
    <property type="match status" value="1"/>
</dbReference>
<keyword evidence="2" id="KW-1185">Reference proteome</keyword>
<dbReference type="InterPro" id="IPR009057">
    <property type="entry name" value="Homeodomain-like_sf"/>
</dbReference>
<dbReference type="GO" id="GO:0004803">
    <property type="term" value="F:transposase activity"/>
    <property type="evidence" value="ECO:0007669"/>
    <property type="project" value="InterPro"/>
</dbReference>
<sequence length="130" mass="14977">MKTRRQYDDKFKTMAVELSVAKGSLKATAEELGITPHILTRWRRERLTPTGTTISTHPQVSQEQQEILRLKKQLKQAELDRIAEATRYPKKGGQHLLQERPRGGPWEIFGFIKVNLLAFTGQLFLGFFVQ</sequence>
<dbReference type="AlphaFoldDB" id="A0A6M0INU9"/>
<protein>
    <submittedName>
        <fullName evidence="1">Transposase</fullName>
    </submittedName>
</protein>
<organism evidence="1 2">
    <name type="scientific">Spirosoma agri</name>
    <dbReference type="NCBI Taxonomy" id="1987381"/>
    <lineage>
        <taxon>Bacteria</taxon>
        <taxon>Pseudomonadati</taxon>
        <taxon>Bacteroidota</taxon>
        <taxon>Cytophagia</taxon>
        <taxon>Cytophagales</taxon>
        <taxon>Cytophagaceae</taxon>
        <taxon>Spirosoma</taxon>
    </lineage>
</organism>
<gene>
    <name evidence="1" type="ORF">GK091_24120</name>
</gene>
<accession>A0A6M0INU9</accession>
<dbReference type="EMBL" id="JAAGNZ010000003">
    <property type="protein sequence ID" value="NEU69989.1"/>
    <property type="molecule type" value="Genomic_DNA"/>
</dbReference>
<proteinExistence type="predicted"/>
<name>A0A6M0INU9_9BACT</name>
<reference evidence="1 2" key="1">
    <citation type="submission" date="2020-02" db="EMBL/GenBank/DDBJ databases">
        <title>Draft genome sequence of two Spirosoma agri KCTC 52727 and Spirosoma terrae KCTC 52035.</title>
        <authorList>
            <person name="Rojas J."/>
            <person name="Ambika Manirajan B."/>
            <person name="Ratering S."/>
            <person name="Suarez C."/>
            <person name="Schnell S."/>
        </authorList>
    </citation>
    <scope>NUCLEOTIDE SEQUENCE [LARGE SCALE GENOMIC DNA]</scope>
    <source>
        <strain evidence="1 2">KCTC 52727</strain>
    </source>
</reference>
<dbReference type="InterPro" id="IPR002514">
    <property type="entry name" value="Transposase_8"/>
</dbReference>
<dbReference type="GO" id="GO:0003677">
    <property type="term" value="F:DNA binding"/>
    <property type="evidence" value="ECO:0007669"/>
    <property type="project" value="InterPro"/>
</dbReference>
<dbReference type="GO" id="GO:0006313">
    <property type="term" value="P:DNA transposition"/>
    <property type="evidence" value="ECO:0007669"/>
    <property type="project" value="InterPro"/>
</dbReference>
<dbReference type="Proteomes" id="UP000477386">
    <property type="component" value="Unassembled WGS sequence"/>
</dbReference>
<dbReference type="SUPFAM" id="SSF46689">
    <property type="entry name" value="Homeodomain-like"/>
    <property type="match status" value="1"/>
</dbReference>